<dbReference type="PROSITE" id="PS50112">
    <property type="entry name" value="PAS"/>
    <property type="match status" value="1"/>
</dbReference>
<evidence type="ECO:0000313" key="8">
    <source>
        <dbReference type="EMBL" id="GEP99362.1"/>
    </source>
</evidence>
<feature type="domain" description="PAS" evidence="7">
    <location>
        <begin position="6"/>
        <end position="61"/>
    </location>
</feature>
<dbReference type="Gene3D" id="1.10.10.60">
    <property type="entry name" value="Homeodomain-like"/>
    <property type="match status" value="1"/>
</dbReference>
<dbReference type="OrthoDB" id="9771372at2"/>
<dbReference type="PROSITE" id="PS00676">
    <property type="entry name" value="SIGMA54_INTERACT_2"/>
    <property type="match status" value="1"/>
</dbReference>
<dbReference type="EMBL" id="BKAV01000002">
    <property type="protein sequence ID" value="GEP99362.1"/>
    <property type="molecule type" value="Genomic_DNA"/>
</dbReference>
<evidence type="ECO:0000256" key="2">
    <source>
        <dbReference type="ARBA" id="ARBA00022840"/>
    </source>
</evidence>
<name>A0A380CX93_9STAP</name>
<reference evidence="9 10" key="1">
    <citation type="submission" date="2018-06" db="EMBL/GenBank/DDBJ databases">
        <authorList>
            <consortium name="Pathogen Informatics"/>
            <person name="Doyle S."/>
        </authorList>
    </citation>
    <scope>NUCLEOTIDE SEQUENCE [LARGE SCALE GENOMIC DNA]</scope>
    <source>
        <strain evidence="9 10">NCTC12413</strain>
    </source>
</reference>
<evidence type="ECO:0000313" key="11">
    <source>
        <dbReference type="Proteomes" id="UP000321598"/>
    </source>
</evidence>
<dbReference type="GO" id="GO:0018675">
    <property type="term" value="F:(S)-limonene 6-monooxygenase activity"/>
    <property type="evidence" value="ECO:0007669"/>
    <property type="project" value="UniProtKB-EC"/>
</dbReference>
<dbReference type="InterPro" id="IPR058031">
    <property type="entry name" value="AAA_lid_NorR"/>
</dbReference>
<sequence length="456" mass="52819">MNKSELEALVEVLLNISHQSYTIIDKEGRVVYWSMEASNIFQISNEDIIGKSINQFFEKKDLIILESLKKAKPYQKEEHYAGNNKYVNIISKPIICNNEVVGAIVTELDVSDQVYNRNKIKQFENQISVLERQISEYNDHGSFSSIIGNSSNMTRVKYLIKKAAQSEVNTLITGESGVGKELFSRSIHDFSKRFKQPFVTVNCGTIPANLFESEMFGYEKGAFSGANQKGKEGLIEQADKGTLFLDEIADMPLEMQVKLLRMIQEKKFYRVGGTTERSIDVRIVAATNKNLIDEVQKGTFREDLFYRLNVVNIEIPPLRDRKEDIETLSYHFYQLSKRNYEIKLQPIPLTLMQKFKHYNWPGNVRELQNIIERLIIFSEDGDFQEYIFDDYANFEKNNYSKSIEIEGSLSEKLKYYEGEIIKKIYKECDYNKKATAVKLGISRPTLYAKLTYYNIT</sequence>
<dbReference type="Gene3D" id="1.10.8.60">
    <property type="match status" value="1"/>
</dbReference>
<evidence type="ECO:0000259" key="6">
    <source>
        <dbReference type="PROSITE" id="PS50045"/>
    </source>
</evidence>
<dbReference type="GO" id="GO:0006355">
    <property type="term" value="P:regulation of DNA-templated transcription"/>
    <property type="evidence" value="ECO:0007669"/>
    <property type="project" value="InterPro"/>
</dbReference>
<dbReference type="Gene3D" id="3.40.50.300">
    <property type="entry name" value="P-loop containing nucleotide triphosphate hydrolases"/>
    <property type="match status" value="1"/>
</dbReference>
<dbReference type="EMBL" id="UGZE01000001">
    <property type="protein sequence ID" value="SUJ30157.1"/>
    <property type="molecule type" value="Genomic_DNA"/>
</dbReference>
<keyword evidence="1" id="KW-0547">Nucleotide-binding</keyword>
<proteinExistence type="predicted"/>
<organism evidence="9 10">
    <name type="scientific">Staphylococcus arlettae</name>
    <dbReference type="NCBI Taxonomy" id="29378"/>
    <lineage>
        <taxon>Bacteria</taxon>
        <taxon>Bacillati</taxon>
        <taxon>Bacillota</taxon>
        <taxon>Bacilli</taxon>
        <taxon>Bacillales</taxon>
        <taxon>Staphylococcaceae</taxon>
        <taxon>Staphylococcus</taxon>
    </lineage>
</organism>
<dbReference type="EC" id="1.14.14.51" evidence="9"/>
<dbReference type="SMART" id="SM00091">
    <property type="entry name" value="PAS"/>
    <property type="match status" value="1"/>
</dbReference>
<dbReference type="InterPro" id="IPR025943">
    <property type="entry name" value="Sigma_54_int_dom_ATP-bd_2"/>
</dbReference>
<dbReference type="InterPro" id="IPR002197">
    <property type="entry name" value="HTH_Fis"/>
</dbReference>
<dbReference type="InterPro" id="IPR027417">
    <property type="entry name" value="P-loop_NTPase"/>
</dbReference>
<dbReference type="Pfam" id="PF13426">
    <property type="entry name" value="PAS_9"/>
    <property type="match status" value="1"/>
</dbReference>
<evidence type="ECO:0000259" key="7">
    <source>
        <dbReference type="PROSITE" id="PS50112"/>
    </source>
</evidence>
<dbReference type="GO" id="GO:0043565">
    <property type="term" value="F:sequence-specific DNA binding"/>
    <property type="evidence" value="ECO:0007669"/>
    <property type="project" value="InterPro"/>
</dbReference>
<dbReference type="Pfam" id="PF02954">
    <property type="entry name" value="HTH_8"/>
    <property type="match status" value="1"/>
</dbReference>
<evidence type="ECO:0000256" key="1">
    <source>
        <dbReference type="ARBA" id="ARBA00022741"/>
    </source>
</evidence>
<dbReference type="InterPro" id="IPR002078">
    <property type="entry name" value="Sigma_54_int"/>
</dbReference>
<dbReference type="RefSeq" id="WP_103388642.1">
    <property type="nucleotide sequence ID" value="NZ_BKAV01000002.1"/>
</dbReference>
<reference evidence="8 11" key="2">
    <citation type="submission" date="2019-07" db="EMBL/GenBank/DDBJ databases">
        <title>Whole genome shotgun sequence of Staphylococcus arlettae NBRC 109765.</title>
        <authorList>
            <person name="Hosoyama A."/>
            <person name="Uohara A."/>
            <person name="Ohji S."/>
            <person name="Ichikawa N."/>
        </authorList>
    </citation>
    <scope>NUCLEOTIDE SEQUENCE [LARGE SCALE GENOMIC DNA]</scope>
    <source>
        <strain evidence="8 11">NBRC 109765</strain>
    </source>
</reference>
<dbReference type="Proteomes" id="UP000321598">
    <property type="component" value="Unassembled WGS sequence"/>
</dbReference>
<dbReference type="SUPFAM" id="SSF46689">
    <property type="entry name" value="Homeodomain-like"/>
    <property type="match status" value="1"/>
</dbReference>
<accession>A0A380CX93</accession>
<evidence type="ECO:0000313" key="9">
    <source>
        <dbReference type="EMBL" id="SUJ30157.1"/>
    </source>
</evidence>
<dbReference type="GO" id="GO:0005524">
    <property type="term" value="F:ATP binding"/>
    <property type="evidence" value="ECO:0007669"/>
    <property type="project" value="UniProtKB-KW"/>
</dbReference>
<dbReference type="NCBIfam" id="TIGR00229">
    <property type="entry name" value="sensory_box"/>
    <property type="match status" value="1"/>
</dbReference>
<keyword evidence="2" id="KW-0067">ATP-binding</keyword>
<keyword evidence="3" id="KW-0805">Transcription regulation</keyword>
<keyword evidence="9" id="KW-0503">Monooxygenase</keyword>
<dbReference type="InterPro" id="IPR009057">
    <property type="entry name" value="Homeodomain-like_sf"/>
</dbReference>
<dbReference type="SMART" id="SM00382">
    <property type="entry name" value="AAA"/>
    <property type="match status" value="1"/>
</dbReference>
<dbReference type="InterPro" id="IPR000014">
    <property type="entry name" value="PAS"/>
</dbReference>
<keyword evidence="4" id="KW-0238">DNA-binding</keyword>
<dbReference type="Gene3D" id="3.30.450.20">
    <property type="entry name" value="PAS domain"/>
    <property type="match status" value="1"/>
</dbReference>
<dbReference type="PANTHER" id="PTHR32071:SF57">
    <property type="entry name" value="C4-DICARBOXYLATE TRANSPORT TRANSCRIPTIONAL REGULATORY PROTEIN DCTD"/>
    <property type="match status" value="1"/>
</dbReference>
<gene>
    <name evidence="9" type="ORF">NCTC12413_02651</name>
    <name evidence="8" type="ORF">SAR03_04000</name>
</gene>
<dbReference type="CDD" id="cd00009">
    <property type="entry name" value="AAA"/>
    <property type="match status" value="1"/>
</dbReference>
<protein>
    <submittedName>
        <fullName evidence="9">(S)-limonene 6-monooxygenase</fullName>
        <ecNumber evidence="9">1.14.14.51</ecNumber>
    </submittedName>
    <submittedName>
        <fullName evidence="8">Sigma-54-dependent Fis family transcriptional regulator</fullName>
    </submittedName>
</protein>
<evidence type="ECO:0000313" key="10">
    <source>
        <dbReference type="Proteomes" id="UP000254956"/>
    </source>
</evidence>
<evidence type="ECO:0000256" key="3">
    <source>
        <dbReference type="ARBA" id="ARBA00023015"/>
    </source>
</evidence>
<dbReference type="Proteomes" id="UP000254956">
    <property type="component" value="Unassembled WGS sequence"/>
</dbReference>
<dbReference type="InterPro" id="IPR035965">
    <property type="entry name" value="PAS-like_dom_sf"/>
</dbReference>
<dbReference type="InterPro" id="IPR003593">
    <property type="entry name" value="AAA+_ATPase"/>
</dbReference>
<keyword evidence="5" id="KW-0804">Transcription</keyword>
<dbReference type="CDD" id="cd00130">
    <property type="entry name" value="PAS"/>
    <property type="match status" value="1"/>
</dbReference>
<dbReference type="PANTHER" id="PTHR32071">
    <property type="entry name" value="TRANSCRIPTIONAL REGULATORY PROTEIN"/>
    <property type="match status" value="1"/>
</dbReference>
<dbReference type="SUPFAM" id="SSF52540">
    <property type="entry name" value="P-loop containing nucleoside triphosphate hydrolases"/>
    <property type="match status" value="1"/>
</dbReference>
<feature type="domain" description="Sigma-54 factor interaction" evidence="6">
    <location>
        <begin position="146"/>
        <end position="376"/>
    </location>
</feature>
<keyword evidence="9" id="KW-0560">Oxidoreductase</keyword>
<evidence type="ECO:0000256" key="4">
    <source>
        <dbReference type="ARBA" id="ARBA00023125"/>
    </source>
</evidence>
<dbReference type="SUPFAM" id="SSF55785">
    <property type="entry name" value="PYP-like sensor domain (PAS domain)"/>
    <property type="match status" value="1"/>
</dbReference>
<evidence type="ECO:0000256" key="5">
    <source>
        <dbReference type="ARBA" id="ARBA00023163"/>
    </source>
</evidence>
<dbReference type="InterPro" id="IPR025944">
    <property type="entry name" value="Sigma_54_int_dom_CS"/>
</dbReference>
<dbReference type="AlphaFoldDB" id="A0A380CX93"/>
<dbReference type="FunFam" id="3.40.50.300:FF:000006">
    <property type="entry name" value="DNA-binding transcriptional regulator NtrC"/>
    <property type="match status" value="1"/>
</dbReference>
<keyword evidence="11" id="KW-1185">Reference proteome</keyword>
<dbReference type="PROSITE" id="PS00688">
    <property type="entry name" value="SIGMA54_INTERACT_3"/>
    <property type="match status" value="1"/>
</dbReference>
<dbReference type="PROSITE" id="PS50045">
    <property type="entry name" value="SIGMA54_INTERACT_4"/>
    <property type="match status" value="1"/>
</dbReference>
<dbReference type="Pfam" id="PF25601">
    <property type="entry name" value="AAA_lid_14"/>
    <property type="match status" value="1"/>
</dbReference>
<dbReference type="Pfam" id="PF00158">
    <property type="entry name" value="Sigma54_activat"/>
    <property type="match status" value="1"/>
</dbReference>